<dbReference type="EMBL" id="JANIIK010000524">
    <property type="protein sequence ID" value="KAJ3583173.1"/>
    <property type="molecule type" value="Genomic_DNA"/>
</dbReference>
<evidence type="ECO:0000256" key="1">
    <source>
        <dbReference type="ARBA" id="ARBA00022703"/>
    </source>
</evidence>
<keyword evidence="1" id="KW-0053">Apoptosis</keyword>
<dbReference type="OrthoDB" id="6422954at2759"/>
<evidence type="ECO:0000313" key="3">
    <source>
        <dbReference type="EMBL" id="KAJ3583173.1"/>
    </source>
</evidence>
<name>A0A9Q0D8V1_9TELE</name>
<proteinExistence type="predicted"/>
<protein>
    <recommendedName>
        <fullName evidence="2">TRADD-like N-terminal domain-containing protein</fullName>
    </recommendedName>
</protein>
<dbReference type="PANTHER" id="PTHR15205">
    <property type="entry name" value="DEATH EFFECTOR DOMAIN-CONTAINING PROTEIN"/>
    <property type="match status" value="1"/>
</dbReference>
<dbReference type="GO" id="GO:0003677">
    <property type="term" value="F:DNA binding"/>
    <property type="evidence" value="ECO:0007669"/>
    <property type="project" value="TreeGrafter"/>
</dbReference>
<feature type="domain" description="TRADD-like N-terminal" evidence="2">
    <location>
        <begin position="27"/>
        <end position="85"/>
    </location>
</feature>
<evidence type="ECO:0000313" key="4">
    <source>
        <dbReference type="Proteomes" id="UP001148018"/>
    </source>
</evidence>
<dbReference type="Proteomes" id="UP001148018">
    <property type="component" value="Unassembled WGS sequence"/>
</dbReference>
<dbReference type="Pfam" id="PF20694">
    <property type="entry name" value="TRADD-like_N"/>
    <property type="match status" value="1"/>
</dbReference>
<reference evidence="3" key="1">
    <citation type="submission" date="2022-07" db="EMBL/GenBank/DDBJ databases">
        <title>Chromosome-level genome of Muraenolepis orangiensis.</title>
        <authorList>
            <person name="Kim J."/>
        </authorList>
    </citation>
    <scope>NUCLEOTIDE SEQUENCE</scope>
    <source>
        <strain evidence="3">KU_S4_2022</strain>
        <tissue evidence="3">Muscle</tissue>
    </source>
</reference>
<organism evidence="3 4">
    <name type="scientific">Muraenolepis orangiensis</name>
    <name type="common">Patagonian moray cod</name>
    <dbReference type="NCBI Taxonomy" id="630683"/>
    <lineage>
        <taxon>Eukaryota</taxon>
        <taxon>Metazoa</taxon>
        <taxon>Chordata</taxon>
        <taxon>Craniata</taxon>
        <taxon>Vertebrata</taxon>
        <taxon>Euteleostomi</taxon>
        <taxon>Actinopterygii</taxon>
        <taxon>Neopterygii</taxon>
        <taxon>Teleostei</taxon>
        <taxon>Neoteleostei</taxon>
        <taxon>Acanthomorphata</taxon>
        <taxon>Zeiogadaria</taxon>
        <taxon>Gadariae</taxon>
        <taxon>Gadiformes</taxon>
        <taxon>Muraenolepidoidei</taxon>
        <taxon>Muraenolepididae</taxon>
        <taxon>Muraenolepis</taxon>
    </lineage>
</organism>
<dbReference type="GO" id="GO:0005730">
    <property type="term" value="C:nucleolus"/>
    <property type="evidence" value="ECO:0007669"/>
    <property type="project" value="TreeGrafter"/>
</dbReference>
<dbReference type="PANTHER" id="PTHR15205:SF1">
    <property type="entry name" value="DNA-BINDING DEATH EFFECTOR DOMAIN-CONTAINING PROTEIN 2"/>
    <property type="match status" value="1"/>
</dbReference>
<gene>
    <name evidence="3" type="ORF">NHX12_034383</name>
</gene>
<comment type="caution">
    <text evidence="3">The sequence shown here is derived from an EMBL/GenBank/DDBJ whole genome shotgun (WGS) entry which is preliminary data.</text>
</comment>
<dbReference type="InterPro" id="IPR049341">
    <property type="entry name" value="TRADD-like_N"/>
</dbReference>
<accession>A0A9Q0D8V1</accession>
<dbReference type="GO" id="GO:0008625">
    <property type="term" value="P:extrinsic apoptotic signaling pathway via death domain receptors"/>
    <property type="evidence" value="ECO:0007669"/>
    <property type="project" value="TreeGrafter"/>
</dbReference>
<dbReference type="InterPro" id="IPR038856">
    <property type="entry name" value="DEDD/DEDD2"/>
</dbReference>
<evidence type="ECO:0000259" key="2">
    <source>
        <dbReference type="Pfam" id="PF20694"/>
    </source>
</evidence>
<sequence length="124" mass="13756">MRVRTEYLEHESALRRGVSSEKPHPLERRFELFGRSAAVLRARDMGSVGCHITFTQLDNLQAFWADYLSGALLEAMKEVFITEGMRAAAAPEGVRLLISVDQDDYEEACRLLGGAPRSPHHGGG</sequence>
<keyword evidence="4" id="KW-1185">Reference proteome</keyword>
<dbReference type="AlphaFoldDB" id="A0A9Q0D8V1"/>